<evidence type="ECO:0000313" key="15">
    <source>
        <dbReference type="Proteomes" id="UP000053989"/>
    </source>
</evidence>
<evidence type="ECO:0000313" key="14">
    <source>
        <dbReference type="EMBL" id="KIM62844.1"/>
    </source>
</evidence>
<dbReference type="FunCoup" id="A0A0C3E2X7">
    <property type="interactions" value="140"/>
</dbReference>
<evidence type="ECO:0000256" key="5">
    <source>
        <dbReference type="ARBA" id="ARBA00022679"/>
    </source>
</evidence>
<keyword evidence="3" id="KW-0285">Flavoprotein</keyword>
<keyword evidence="15" id="KW-1185">Reference proteome</keyword>
<evidence type="ECO:0000256" key="4">
    <source>
        <dbReference type="ARBA" id="ARBA00022643"/>
    </source>
</evidence>
<evidence type="ECO:0000256" key="1">
    <source>
        <dbReference type="ARBA" id="ARBA00004726"/>
    </source>
</evidence>
<feature type="domain" description="Phosphoadenosine phosphosulphate reductase" evidence="13">
    <location>
        <begin position="153"/>
        <end position="240"/>
    </location>
</feature>
<dbReference type="HOGENOM" id="CLU_056971_1_0_1"/>
<dbReference type="CDD" id="cd23948">
    <property type="entry name" value="FAD_synthase"/>
    <property type="match status" value="1"/>
</dbReference>
<keyword evidence="7" id="KW-0547">Nucleotide-binding</keyword>
<dbReference type="OrthoDB" id="270728at2759"/>
<evidence type="ECO:0000256" key="11">
    <source>
        <dbReference type="ARBA" id="ARBA00031871"/>
    </source>
</evidence>
<dbReference type="GO" id="GO:0003919">
    <property type="term" value="F:FMN adenylyltransferase activity"/>
    <property type="evidence" value="ECO:0007669"/>
    <property type="project" value="UniProtKB-EC"/>
</dbReference>
<evidence type="ECO:0000259" key="13">
    <source>
        <dbReference type="Pfam" id="PF01507"/>
    </source>
</evidence>
<evidence type="ECO:0000256" key="12">
    <source>
        <dbReference type="ARBA" id="ARBA00049494"/>
    </source>
</evidence>
<evidence type="ECO:0000256" key="10">
    <source>
        <dbReference type="ARBA" id="ARBA00031145"/>
    </source>
</evidence>
<dbReference type="Gene3D" id="3.40.50.620">
    <property type="entry name" value="HUPs"/>
    <property type="match status" value="1"/>
</dbReference>
<dbReference type="InParanoid" id="A0A0C3E2X7"/>
<keyword evidence="8" id="KW-0274">FAD</keyword>
<dbReference type="EMBL" id="KN822039">
    <property type="protein sequence ID" value="KIM62844.1"/>
    <property type="molecule type" value="Genomic_DNA"/>
</dbReference>
<keyword evidence="4" id="KW-0288">FMN</keyword>
<dbReference type="STRING" id="1036808.A0A0C3E2X7"/>
<accession>A0A0C3E2X7</accession>
<reference evidence="15" key="2">
    <citation type="submission" date="2015-01" db="EMBL/GenBank/DDBJ databases">
        <title>Evolutionary Origins and Diversification of the Mycorrhizal Mutualists.</title>
        <authorList>
            <consortium name="DOE Joint Genome Institute"/>
            <consortium name="Mycorrhizal Genomics Consortium"/>
            <person name="Kohler A."/>
            <person name="Kuo A."/>
            <person name="Nagy L.G."/>
            <person name="Floudas D."/>
            <person name="Copeland A."/>
            <person name="Barry K.W."/>
            <person name="Cichocki N."/>
            <person name="Veneault-Fourrey C."/>
            <person name="LaButti K."/>
            <person name="Lindquist E.A."/>
            <person name="Lipzen A."/>
            <person name="Lundell T."/>
            <person name="Morin E."/>
            <person name="Murat C."/>
            <person name="Riley R."/>
            <person name="Ohm R."/>
            <person name="Sun H."/>
            <person name="Tunlid A."/>
            <person name="Henrissat B."/>
            <person name="Grigoriev I.V."/>
            <person name="Hibbett D.S."/>
            <person name="Martin F."/>
        </authorList>
    </citation>
    <scope>NUCLEOTIDE SEQUENCE [LARGE SCALE GENOMIC DNA]</scope>
    <source>
        <strain evidence="15">Foug A</strain>
    </source>
</reference>
<evidence type="ECO:0000256" key="6">
    <source>
        <dbReference type="ARBA" id="ARBA00022695"/>
    </source>
</evidence>
<name>A0A0C3E2X7_9AGAM</name>
<dbReference type="GO" id="GO:0005524">
    <property type="term" value="F:ATP binding"/>
    <property type="evidence" value="ECO:0007669"/>
    <property type="project" value="UniProtKB-KW"/>
</dbReference>
<dbReference type="InterPro" id="IPR014729">
    <property type="entry name" value="Rossmann-like_a/b/a_fold"/>
</dbReference>
<evidence type="ECO:0000256" key="7">
    <source>
        <dbReference type="ARBA" id="ARBA00022741"/>
    </source>
</evidence>
<dbReference type="AlphaFoldDB" id="A0A0C3E2X7"/>
<comment type="catalytic activity">
    <reaction evidence="12">
        <text>FMN + ATP + H(+) = FAD + diphosphate</text>
        <dbReference type="Rhea" id="RHEA:17237"/>
        <dbReference type="ChEBI" id="CHEBI:15378"/>
        <dbReference type="ChEBI" id="CHEBI:30616"/>
        <dbReference type="ChEBI" id="CHEBI:33019"/>
        <dbReference type="ChEBI" id="CHEBI:57692"/>
        <dbReference type="ChEBI" id="CHEBI:58210"/>
        <dbReference type="EC" id="2.7.7.2"/>
    </reaction>
</comment>
<protein>
    <recommendedName>
        <fullName evidence="2">FAD synthase</fullName>
        <ecNumber evidence="2">2.7.7.2</ecNumber>
    </recommendedName>
    <alternativeName>
        <fullName evidence="10">FAD pyrophosphorylase</fullName>
    </alternativeName>
    <alternativeName>
        <fullName evidence="11">FMN adenylyltransferase</fullName>
    </alternativeName>
</protein>
<dbReference type="InterPro" id="IPR002500">
    <property type="entry name" value="PAPS_reduct_dom"/>
</dbReference>
<keyword evidence="5" id="KW-0808">Transferase</keyword>
<keyword evidence="9" id="KW-0067">ATP-binding</keyword>
<dbReference type="GO" id="GO:0006747">
    <property type="term" value="P:FAD biosynthetic process"/>
    <property type="evidence" value="ECO:0007669"/>
    <property type="project" value="TreeGrafter"/>
</dbReference>
<reference evidence="14 15" key="1">
    <citation type="submission" date="2014-04" db="EMBL/GenBank/DDBJ databases">
        <authorList>
            <consortium name="DOE Joint Genome Institute"/>
            <person name="Kuo A."/>
            <person name="Kohler A."/>
            <person name="Nagy L.G."/>
            <person name="Floudas D."/>
            <person name="Copeland A."/>
            <person name="Barry K.W."/>
            <person name="Cichocki N."/>
            <person name="Veneault-Fourrey C."/>
            <person name="LaButti K."/>
            <person name="Lindquist E.A."/>
            <person name="Lipzen A."/>
            <person name="Lundell T."/>
            <person name="Morin E."/>
            <person name="Murat C."/>
            <person name="Sun H."/>
            <person name="Tunlid A."/>
            <person name="Henrissat B."/>
            <person name="Grigoriev I.V."/>
            <person name="Hibbett D.S."/>
            <person name="Martin F."/>
            <person name="Nordberg H.P."/>
            <person name="Cantor M.N."/>
            <person name="Hua S.X."/>
        </authorList>
    </citation>
    <scope>NUCLEOTIDE SEQUENCE [LARGE SCALE GENOMIC DNA]</scope>
    <source>
        <strain evidence="14 15">Foug A</strain>
    </source>
</reference>
<evidence type="ECO:0000256" key="2">
    <source>
        <dbReference type="ARBA" id="ARBA00012393"/>
    </source>
</evidence>
<keyword evidence="6" id="KW-0548">Nucleotidyltransferase</keyword>
<organism evidence="14 15">
    <name type="scientific">Scleroderma citrinum Foug A</name>
    <dbReference type="NCBI Taxonomy" id="1036808"/>
    <lineage>
        <taxon>Eukaryota</taxon>
        <taxon>Fungi</taxon>
        <taxon>Dikarya</taxon>
        <taxon>Basidiomycota</taxon>
        <taxon>Agaricomycotina</taxon>
        <taxon>Agaricomycetes</taxon>
        <taxon>Agaricomycetidae</taxon>
        <taxon>Boletales</taxon>
        <taxon>Sclerodermatineae</taxon>
        <taxon>Sclerodermataceae</taxon>
        <taxon>Scleroderma</taxon>
    </lineage>
</organism>
<dbReference type="PANTHER" id="PTHR23293:SF9">
    <property type="entry name" value="FAD SYNTHASE"/>
    <property type="match status" value="1"/>
</dbReference>
<dbReference type="EC" id="2.7.7.2" evidence="2"/>
<dbReference type="SUPFAM" id="SSF52402">
    <property type="entry name" value="Adenine nucleotide alpha hydrolases-like"/>
    <property type="match status" value="1"/>
</dbReference>
<dbReference type="PANTHER" id="PTHR23293">
    <property type="entry name" value="FAD SYNTHETASE-RELATED FMN ADENYLYLTRANSFERASE"/>
    <property type="match status" value="1"/>
</dbReference>
<feature type="domain" description="Phosphoadenosine phosphosulphate reductase" evidence="13">
    <location>
        <begin position="43"/>
        <end position="108"/>
    </location>
</feature>
<gene>
    <name evidence="14" type="ORF">SCLCIDRAFT_1214633</name>
</gene>
<dbReference type="Pfam" id="PF01507">
    <property type="entry name" value="PAPS_reduct"/>
    <property type="match status" value="2"/>
</dbReference>
<dbReference type="Proteomes" id="UP000053989">
    <property type="component" value="Unassembled WGS sequence"/>
</dbReference>
<proteinExistence type="predicted"/>
<evidence type="ECO:0000256" key="9">
    <source>
        <dbReference type="ARBA" id="ARBA00022840"/>
    </source>
</evidence>
<evidence type="ECO:0000256" key="3">
    <source>
        <dbReference type="ARBA" id="ARBA00022630"/>
    </source>
</evidence>
<evidence type="ECO:0000256" key="8">
    <source>
        <dbReference type="ARBA" id="ARBA00022827"/>
    </source>
</evidence>
<sequence length="380" mass="41029">MDRQQIALDVYNLADSLDSLAQLVKQSLGVIEQCLETYGPERISLSFNGGKDCTVLLHLYAAVLARHYPQIQSITAVYIPVPSPFPELELFLAQATKFYGLDLFTCVPSSDVVLPVESVTPGIATPITPASDGGLPTHNLFSRPVGKARGGEGMRRALEFYKSRFPHIDAILIGTRRTDPHGAALSYRNMCDPGWPVFERINPIIDWSYADVWKFLKKLQVPYCALYDQGYTSLGSTFNTFPNPALRVPCSPDSAHSFPTSLVIVADNPSTTCTAEKPAVPPRIAHAFGPLTVIANNPEGICTAENSSDGGPHCLRVVADDPSTTCRVECAPAPPSSTGGEHWRQPGAFRYRPACELTDGSLERAGRLSGASVLADSAVP</sequence>
<comment type="pathway">
    <text evidence="1">Cofactor biosynthesis; FAD biosynthesis; FAD from FMN: step 1/1.</text>
</comment>